<gene>
    <name evidence="8" type="ORF">J4H92_03745</name>
</gene>
<proteinExistence type="inferred from homology"/>
<protein>
    <submittedName>
        <fullName evidence="8">1-phosphofructokinase family hexose kinase</fullName>
    </submittedName>
</protein>
<evidence type="ECO:0000256" key="3">
    <source>
        <dbReference type="ARBA" id="ARBA00022741"/>
    </source>
</evidence>
<keyword evidence="2 6" id="KW-0808">Transferase</keyword>
<keyword evidence="5" id="KW-0067">ATP-binding</keyword>
<dbReference type="PIRSF" id="PIRSF000535">
    <property type="entry name" value="1PFK/6PFK/LacC"/>
    <property type="match status" value="1"/>
</dbReference>
<comment type="similarity">
    <text evidence="1">Belongs to the carbohydrate kinase PfkB family.</text>
</comment>
<dbReference type="SUPFAM" id="SSF53613">
    <property type="entry name" value="Ribokinase-like"/>
    <property type="match status" value="1"/>
</dbReference>
<evidence type="ECO:0000313" key="8">
    <source>
        <dbReference type="EMBL" id="MBO1901062.1"/>
    </source>
</evidence>
<dbReference type="EMBL" id="JAGDYM010000004">
    <property type="protein sequence ID" value="MBO1901062.1"/>
    <property type="molecule type" value="Genomic_DNA"/>
</dbReference>
<sequence>MLITVTPAPAIDWTVEVEGWEFGAVHRARSERREPSGKGVNVSVALHRAGRATHAVLVAAGDGVDFMDRELAALGVPHSFASGGPVRTNLTLLVDGRADTKVNTSGAALSDSQSAALIELVSDLADRPGAAILTAGSLPAGSDARLHARIVERARERGRYAALDTSGAALLEGIAAGPDLVKPNAQELAELVAAPVATLGEVRDAAHELRGRHGVGSVLVSLGADGALLVDADGELWAGARPDRVRNAVGAGDAMLAGFLSARSDRERALRAAVLWGGSAVAHASTFFEVLPEDRFERWCTDRIDRSYALGLD</sequence>
<dbReference type="InterPro" id="IPR011611">
    <property type="entry name" value="PfkB_dom"/>
</dbReference>
<dbReference type="Gene3D" id="3.40.1190.20">
    <property type="match status" value="1"/>
</dbReference>
<keyword evidence="4" id="KW-0418">Kinase</keyword>
<dbReference type="PANTHER" id="PTHR46566:SF5">
    <property type="entry name" value="1-PHOSPHOFRUCTOKINASE"/>
    <property type="match status" value="1"/>
</dbReference>
<dbReference type="RefSeq" id="WP_208096173.1">
    <property type="nucleotide sequence ID" value="NZ_JAGDYM010000004.1"/>
</dbReference>
<evidence type="ECO:0000256" key="1">
    <source>
        <dbReference type="ARBA" id="ARBA00010688"/>
    </source>
</evidence>
<evidence type="ECO:0000259" key="7">
    <source>
        <dbReference type="Pfam" id="PF00294"/>
    </source>
</evidence>
<dbReference type="GO" id="GO:0005829">
    <property type="term" value="C:cytosol"/>
    <property type="evidence" value="ECO:0007669"/>
    <property type="project" value="TreeGrafter"/>
</dbReference>
<feature type="domain" description="Carbohydrate kinase PfkB" evidence="7">
    <location>
        <begin position="11"/>
        <end position="283"/>
    </location>
</feature>
<comment type="caution">
    <text evidence="8">The sequence shown here is derived from an EMBL/GenBank/DDBJ whole genome shotgun (WGS) entry which is preliminary data.</text>
</comment>
<reference evidence="8" key="1">
    <citation type="submission" date="2021-03" db="EMBL/GenBank/DDBJ databases">
        <title>Leucobacter chromiisoli sp. nov., isolated from chromium-containing soil of chemical plant.</title>
        <authorList>
            <person name="Xu Z."/>
        </authorList>
    </citation>
    <scope>NUCLEOTIDE SEQUENCE</scope>
    <source>
        <strain evidence="8">S27</strain>
    </source>
</reference>
<dbReference type="NCBIfam" id="TIGR03168">
    <property type="entry name" value="1-PFK"/>
    <property type="match status" value="1"/>
</dbReference>
<evidence type="ECO:0000313" key="9">
    <source>
        <dbReference type="Proteomes" id="UP000664382"/>
    </source>
</evidence>
<keyword evidence="3" id="KW-0547">Nucleotide-binding</keyword>
<dbReference type="CDD" id="cd01164">
    <property type="entry name" value="FruK_PfkB_like"/>
    <property type="match status" value="1"/>
</dbReference>
<organism evidence="8 9">
    <name type="scientific">Leucobacter weissii</name>
    <dbReference type="NCBI Taxonomy" id="1983706"/>
    <lineage>
        <taxon>Bacteria</taxon>
        <taxon>Bacillati</taxon>
        <taxon>Actinomycetota</taxon>
        <taxon>Actinomycetes</taxon>
        <taxon>Micrococcales</taxon>
        <taxon>Microbacteriaceae</taxon>
        <taxon>Leucobacter</taxon>
    </lineage>
</organism>
<dbReference type="Pfam" id="PF00294">
    <property type="entry name" value="PfkB"/>
    <property type="match status" value="1"/>
</dbReference>
<dbReference type="InterPro" id="IPR029056">
    <property type="entry name" value="Ribokinase-like"/>
</dbReference>
<dbReference type="Proteomes" id="UP000664382">
    <property type="component" value="Unassembled WGS sequence"/>
</dbReference>
<keyword evidence="9" id="KW-1185">Reference proteome</keyword>
<dbReference type="GO" id="GO:0005524">
    <property type="term" value="F:ATP binding"/>
    <property type="evidence" value="ECO:0007669"/>
    <property type="project" value="UniProtKB-KW"/>
</dbReference>
<dbReference type="AlphaFoldDB" id="A0A939S9M0"/>
<dbReference type="PANTHER" id="PTHR46566">
    <property type="entry name" value="1-PHOSPHOFRUCTOKINASE-RELATED"/>
    <property type="match status" value="1"/>
</dbReference>
<evidence type="ECO:0000256" key="2">
    <source>
        <dbReference type="ARBA" id="ARBA00022679"/>
    </source>
</evidence>
<evidence type="ECO:0000256" key="6">
    <source>
        <dbReference type="PIRNR" id="PIRNR000535"/>
    </source>
</evidence>
<evidence type="ECO:0000256" key="5">
    <source>
        <dbReference type="ARBA" id="ARBA00022840"/>
    </source>
</evidence>
<dbReference type="GO" id="GO:0008443">
    <property type="term" value="F:phosphofructokinase activity"/>
    <property type="evidence" value="ECO:0007669"/>
    <property type="project" value="TreeGrafter"/>
</dbReference>
<evidence type="ECO:0000256" key="4">
    <source>
        <dbReference type="ARBA" id="ARBA00022777"/>
    </source>
</evidence>
<name>A0A939S9M0_9MICO</name>
<dbReference type="InterPro" id="IPR017583">
    <property type="entry name" value="Tagatose/fructose_Pkinase"/>
</dbReference>
<accession>A0A939S9M0</accession>